<reference evidence="4" key="1">
    <citation type="submission" date="2016-02" db="EMBL/GenBank/DDBJ databases">
        <authorList>
            <person name="Schultz-Johansen M."/>
            <person name="Glaring M.A."/>
            <person name="Bech P.K."/>
            <person name="Stougaard P."/>
        </authorList>
    </citation>
    <scope>NUCLEOTIDE SEQUENCE [LARGE SCALE GENOMIC DNA]</scope>
    <source>
        <strain evidence="4">S66</strain>
    </source>
</reference>
<proteinExistence type="predicted"/>
<accession>A0A148KL78</accession>
<keyword evidence="1" id="KW-0472">Membrane</keyword>
<evidence type="ECO:0000256" key="1">
    <source>
        <dbReference type="SAM" id="Phobius"/>
    </source>
</evidence>
<dbReference type="InterPro" id="IPR005135">
    <property type="entry name" value="Endo/exonuclease/phosphatase"/>
</dbReference>
<dbReference type="EMBL" id="LSNE01000015">
    <property type="protein sequence ID" value="KXI27092.1"/>
    <property type="molecule type" value="Genomic_DNA"/>
</dbReference>
<evidence type="ECO:0000313" key="3">
    <source>
        <dbReference type="EMBL" id="KXI27092.1"/>
    </source>
</evidence>
<feature type="transmembrane region" description="Helical" evidence="1">
    <location>
        <begin position="61"/>
        <end position="79"/>
    </location>
</feature>
<dbReference type="Gene3D" id="3.60.10.10">
    <property type="entry name" value="Endonuclease/exonuclease/phosphatase"/>
    <property type="match status" value="1"/>
</dbReference>
<dbReference type="OrthoDB" id="9796594at2"/>
<keyword evidence="1" id="KW-0812">Transmembrane</keyword>
<dbReference type="RefSeq" id="WP_068381400.1">
    <property type="nucleotide sequence ID" value="NZ_LSNE01000015.1"/>
</dbReference>
<dbReference type="SUPFAM" id="SSF56219">
    <property type="entry name" value="DNase I-like"/>
    <property type="match status" value="1"/>
</dbReference>
<feature type="domain" description="Endonuclease/exonuclease/phosphatase" evidence="2">
    <location>
        <begin position="104"/>
        <end position="315"/>
    </location>
</feature>
<protein>
    <submittedName>
        <fullName evidence="3">Endonuclease</fullName>
    </submittedName>
</protein>
<dbReference type="Proteomes" id="UP000070299">
    <property type="component" value="Unassembled WGS sequence"/>
</dbReference>
<keyword evidence="3" id="KW-0255">Endonuclease</keyword>
<dbReference type="STRING" id="1799789.AX660_01500"/>
<dbReference type="GO" id="GO:0004519">
    <property type="term" value="F:endonuclease activity"/>
    <property type="evidence" value="ECO:0007669"/>
    <property type="project" value="UniProtKB-KW"/>
</dbReference>
<keyword evidence="1" id="KW-1133">Transmembrane helix</keyword>
<keyword evidence="3" id="KW-0540">Nuclease</keyword>
<dbReference type="AlphaFoldDB" id="A0A148KL78"/>
<evidence type="ECO:0000313" key="4">
    <source>
        <dbReference type="Proteomes" id="UP000070299"/>
    </source>
</evidence>
<keyword evidence="4" id="KW-1185">Reference proteome</keyword>
<dbReference type="Pfam" id="PF03372">
    <property type="entry name" value="Exo_endo_phos"/>
    <property type="match status" value="1"/>
</dbReference>
<name>A0A148KL78_9ALTE</name>
<comment type="caution">
    <text evidence="3">The sequence shown here is derived from an EMBL/GenBank/DDBJ whole genome shotgun (WGS) entry which is preliminary data.</text>
</comment>
<feature type="transmembrane region" description="Helical" evidence="1">
    <location>
        <begin position="36"/>
        <end position="54"/>
    </location>
</feature>
<sequence length="325" mass="36994">MLTTFVITSIVLMLLTLAPLLPSDHWVVRVWEFPRLQIAFLLLLNTVVLGIFYHQNIVYKFALLAINLAALAYQLYWILPYTPLMKKTVKTARSPDLKRRVRVMNANVLMSNRDAHKLIALVNQEQPHILVTLETNQWWQDALAPLHDSYPYRVNYPLENLYGMHVFSRLPLTNITSAERVEKGVPSIHCTAILPSGEQINCHFLHPAPPSPTENSEATERDVELLSLAREIAAKKSHHSKSVLVSGDLNDVAWSPTTRAFLRVSGLLDPRKGRGAYNTFHAQYAFARWPLDHIFHSDDFELVSLKRLPDIGSDHFPLLSELALK</sequence>
<gene>
    <name evidence="3" type="ORF">AX660_01500</name>
</gene>
<keyword evidence="3" id="KW-0378">Hydrolase</keyword>
<organism evidence="3 4">
    <name type="scientific">Paraglaciecola hydrolytica</name>
    <dbReference type="NCBI Taxonomy" id="1799789"/>
    <lineage>
        <taxon>Bacteria</taxon>
        <taxon>Pseudomonadati</taxon>
        <taxon>Pseudomonadota</taxon>
        <taxon>Gammaproteobacteria</taxon>
        <taxon>Alteromonadales</taxon>
        <taxon>Alteromonadaceae</taxon>
        <taxon>Paraglaciecola</taxon>
    </lineage>
</organism>
<evidence type="ECO:0000259" key="2">
    <source>
        <dbReference type="Pfam" id="PF03372"/>
    </source>
</evidence>
<dbReference type="InterPro" id="IPR036691">
    <property type="entry name" value="Endo/exonu/phosph_ase_sf"/>
</dbReference>